<gene>
    <name evidence="1" type="ORF">CCUS01_03400</name>
</gene>
<organism evidence="1 2">
    <name type="scientific">Colletotrichum cuscutae</name>
    <dbReference type="NCBI Taxonomy" id="1209917"/>
    <lineage>
        <taxon>Eukaryota</taxon>
        <taxon>Fungi</taxon>
        <taxon>Dikarya</taxon>
        <taxon>Ascomycota</taxon>
        <taxon>Pezizomycotina</taxon>
        <taxon>Sordariomycetes</taxon>
        <taxon>Hypocreomycetidae</taxon>
        <taxon>Glomerellales</taxon>
        <taxon>Glomerellaceae</taxon>
        <taxon>Colletotrichum</taxon>
        <taxon>Colletotrichum acutatum species complex</taxon>
    </lineage>
</organism>
<dbReference type="AlphaFoldDB" id="A0AAJ0DKD5"/>
<dbReference type="EMBL" id="MPDP01000046">
    <property type="protein sequence ID" value="KAK1489353.1"/>
    <property type="molecule type" value="Genomic_DNA"/>
</dbReference>
<accession>A0AAJ0DKD5</accession>
<proteinExistence type="predicted"/>
<dbReference type="Proteomes" id="UP001239213">
    <property type="component" value="Unassembled WGS sequence"/>
</dbReference>
<name>A0AAJ0DKD5_9PEZI</name>
<reference evidence="1" key="1">
    <citation type="submission" date="2016-11" db="EMBL/GenBank/DDBJ databases">
        <title>The genome sequence of Colletotrichum cuscutae.</title>
        <authorList>
            <person name="Baroncelli R."/>
        </authorList>
    </citation>
    <scope>NUCLEOTIDE SEQUENCE</scope>
    <source>
        <strain evidence="1">IMI 304802</strain>
    </source>
</reference>
<keyword evidence="2" id="KW-1185">Reference proteome</keyword>
<evidence type="ECO:0000313" key="2">
    <source>
        <dbReference type="Proteomes" id="UP001239213"/>
    </source>
</evidence>
<sequence>MLAQRHSRSAIGAWSQTLAAQKAGEWSGDAAGGSSFSWTNRGVLYSGVDRGECLHFANLGGLGRADLIEVDPVTNTAYTNFNECIGSGGDDGAASNPGLLLYLTNDLLILWDYAPVNIRNGWRDFNRLSLMDRLSSNIDWNSQGINEFFGQDDQKILSDDKKRQIQNIFYYTSQMWTHWWTDWGPPNYIDSWQYLWIEVLCSLGDGSGDPENYCGDKENPSEGGPAALITWKWDENRYTPALVCRKYTTLGKDLDDLIRYMNTEKTVEDRLNLANWEHARGGY</sequence>
<comment type="caution">
    <text evidence="1">The sequence shown here is derived from an EMBL/GenBank/DDBJ whole genome shotgun (WGS) entry which is preliminary data.</text>
</comment>
<protein>
    <submittedName>
        <fullName evidence="1">Uncharacterized protein</fullName>
    </submittedName>
</protein>
<evidence type="ECO:0000313" key="1">
    <source>
        <dbReference type="EMBL" id="KAK1489353.1"/>
    </source>
</evidence>